<dbReference type="EMBL" id="REFY01000001">
    <property type="protein sequence ID" value="RQG92720.1"/>
    <property type="molecule type" value="Genomic_DNA"/>
</dbReference>
<protein>
    <submittedName>
        <fullName evidence="6">PGF-CTERM sorting domain-containing protein</fullName>
    </submittedName>
</protein>
<dbReference type="GO" id="GO:0005886">
    <property type="term" value="C:plasma membrane"/>
    <property type="evidence" value="ECO:0007669"/>
    <property type="project" value="UniProtKB-SubCell"/>
</dbReference>
<evidence type="ECO:0000256" key="3">
    <source>
        <dbReference type="SAM" id="Phobius"/>
    </source>
</evidence>
<dbReference type="Gene3D" id="2.160.20.110">
    <property type="match status" value="1"/>
</dbReference>
<evidence type="ECO:0000313" key="7">
    <source>
        <dbReference type="Proteomes" id="UP000273828"/>
    </source>
</evidence>
<keyword evidence="1" id="KW-0732">Signal</keyword>
<dbReference type="InterPro" id="IPR026371">
    <property type="entry name" value="PGF_CTERM"/>
</dbReference>
<keyword evidence="7" id="KW-1185">Reference proteome</keyword>
<evidence type="ECO:0000313" key="6">
    <source>
        <dbReference type="EMBL" id="RQG92720.1"/>
    </source>
</evidence>
<dbReference type="NCBIfam" id="TIGR04126">
    <property type="entry name" value="PGF_CTERM"/>
    <property type="match status" value="1"/>
</dbReference>
<evidence type="ECO:0000256" key="2">
    <source>
        <dbReference type="SAM" id="MobiDB-lite"/>
    </source>
</evidence>
<dbReference type="GO" id="GO:0030115">
    <property type="term" value="C:S-layer"/>
    <property type="evidence" value="ECO:0007669"/>
    <property type="project" value="UniProtKB-SubCell"/>
</dbReference>
<keyword evidence="3" id="KW-0812">Transmembrane</keyword>
<dbReference type="Gene3D" id="2.60.40.10">
    <property type="entry name" value="Immunoglobulins"/>
    <property type="match status" value="2"/>
</dbReference>
<dbReference type="InterPro" id="IPR011493">
    <property type="entry name" value="GLUG"/>
</dbReference>
<accession>A0A3N6M8Y7</accession>
<dbReference type="Pfam" id="PF07581">
    <property type="entry name" value="Glug"/>
    <property type="match status" value="3"/>
</dbReference>
<feature type="compositionally biased region" description="Low complexity" evidence="2">
    <location>
        <begin position="504"/>
        <end position="526"/>
    </location>
</feature>
<feature type="domain" description="GLUG" evidence="4">
    <location>
        <begin position="235"/>
        <end position="261"/>
    </location>
</feature>
<comment type="caution">
    <text evidence="6">The sequence shown here is derived from an EMBL/GenBank/DDBJ whole genome shotgun (WGS) entry which is preliminary data.</text>
</comment>
<feature type="region of interest" description="Disordered" evidence="2">
    <location>
        <begin position="818"/>
        <end position="852"/>
    </location>
</feature>
<proteinExistence type="predicted"/>
<feature type="domain" description="GLUG" evidence="4">
    <location>
        <begin position="174"/>
        <end position="198"/>
    </location>
</feature>
<reference evidence="6 7" key="1">
    <citation type="submission" date="2018-10" db="EMBL/GenBank/DDBJ databases">
        <title>Natrarchaeobius chitinivorans gen. nov., sp. nov., and Natrarchaeobius haloalkaliphilus sp. nov., alkaliphilic, chitin-utilizing haloarchaea from hypersaline alkaline lakes.</title>
        <authorList>
            <person name="Sorokin D.Y."/>
            <person name="Elcheninov A.G."/>
            <person name="Kostrikina N.A."/>
            <person name="Bale N.J."/>
            <person name="Sinninghe Damste J.S."/>
            <person name="Khijniak T.V."/>
            <person name="Kublanov I.V."/>
            <person name="Toshchakov S.V."/>
        </authorList>
    </citation>
    <scope>NUCLEOTIDE SEQUENCE [LARGE SCALE GENOMIC DNA]</scope>
    <source>
        <strain evidence="6 7">AArcht-Sl</strain>
    </source>
</reference>
<feature type="compositionally biased region" description="Acidic residues" evidence="2">
    <location>
        <begin position="828"/>
        <end position="850"/>
    </location>
</feature>
<evidence type="ECO:0000259" key="4">
    <source>
        <dbReference type="Pfam" id="PF07581"/>
    </source>
</evidence>
<dbReference type="AlphaFoldDB" id="A0A3N6M8Y7"/>
<organism evidence="6 7">
    <name type="scientific">Natrarchaeobius halalkaliphilus</name>
    <dbReference type="NCBI Taxonomy" id="1679091"/>
    <lineage>
        <taxon>Archaea</taxon>
        <taxon>Methanobacteriati</taxon>
        <taxon>Methanobacteriota</taxon>
        <taxon>Stenosarchaea group</taxon>
        <taxon>Halobacteria</taxon>
        <taxon>Halobacteriales</taxon>
        <taxon>Natrialbaceae</taxon>
        <taxon>Natrarchaeobius</taxon>
    </lineage>
</organism>
<dbReference type="InterPro" id="IPR013783">
    <property type="entry name" value="Ig-like_fold"/>
</dbReference>
<keyword evidence="3" id="KW-1133">Transmembrane helix</keyword>
<keyword evidence="3" id="KW-0472">Membrane</keyword>
<feature type="domain" description="CARDB" evidence="5">
    <location>
        <begin position="736"/>
        <end position="818"/>
    </location>
</feature>
<evidence type="ECO:0000259" key="5">
    <source>
        <dbReference type="Pfam" id="PF07705"/>
    </source>
</evidence>
<sequence>MRWGVVIGTVVVAVFVASIALTGTVAATEPDCEEITYLEGGDAYAVSTLSELQCINEHGLDEDYVLTDDIEASDTEDWNDGDGFEPIGDNDDAFEGSFDGDGFTILDLYINQSGGSDVGLFGVMNEDATIEDVHLEDATVSGEENVGGLVGRTTGGSVTDVSATVTVESDENSGRLIGGLIGSNNAEIESVSAEGTVTVEEGETVGGLVGYSTELGGGSGDIIDSRANVTVAAGGSENVGGLLGFADQGGGITDSSAAGTVEGEENIGGLVGSTESDVDGSFASGTVNGDKKVGGLVGWNHNGIVRNATASSPVEGDENVGGLVGLNQENAGGGLIAESFTTGTVKGEEPTIGGLVGDNAGSVERSYWDIDATNQPDSDGGTPLSTAEMTGLKATDNMDGFEFPDGEGTWHVTDDYPALEWEDTSPFHEVNITDTNSPVDEGDDLDVTAEATNWGADGEQTVTLTSDTTSTDLDHSAVDVDSGESDHSFALTWATSSGDDGDRTITVSSESDTDTESVTINASGSPSPSPSPSPDPADISTTDLSLNETEIEENESVAITATLENDGDETGTETIRFEANDDELANETVTIDGGDEKTVSVVETFNDVGEYEITAADDEVATNLSVSERELPEFTIIYVDAAYGILEPGDEERVIVTIANEGDVAGDANVTLDLEGDDQSEILELDAGRADDAEFSLIAPDEAGEYEYTISVGEAETTETMIVEGPEPEWRVSAIYSEPITAAPGADVDIWVTIENDGDGDGTVEAEFYLDEETSEIQALDIEAGDGELVQATLPAPEEEGMYDFGVVIAEGESFVDEVEGTKSVSEDAGDDDEADADDTAGDDDDEFDDGQPGFGVLAALVSIALLALTAVRRR</sequence>
<feature type="transmembrane region" description="Helical" evidence="3">
    <location>
        <begin position="854"/>
        <end position="872"/>
    </location>
</feature>
<dbReference type="Proteomes" id="UP000273828">
    <property type="component" value="Unassembled WGS sequence"/>
</dbReference>
<feature type="region of interest" description="Disordered" evidence="2">
    <location>
        <begin position="452"/>
        <end position="541"/>
    </location>
</feature>
<feature type="domain" description="GLUG" evidence="4">
    <location>
        <begin position="143"/>
        <end position="167"/>
    </location>
</feature>
<dbReference type="InterPro" id="IPR011635">
    <property type="entry name" value="CARDB"/>
</dbReference>
<evidence type="ECO:0000256" key="1">
    <source>
        <dbReference type="ARBA" id="ARBA00022729"/>
    </source>
</evidence>
<name>A0A3N6M8Y7_9EURY</name>
<dbReference type="Pfam" id="PF07705">
    <property type="entry name" value="CARDB"/>
    <property type="match status" value="1"/>
</dbReference>
<gene>
    <name evidence="6" type="ORF">EA462_00350</name>
</gene>